<keyword evidence="2" id="KW-1185">Reference proteome</keyword>
<dbReference type="EMBL" id="CDMC01000001">
    <property type="protein sequence ID" value="CEL01292.1"/>
    <property type="molecule type" value="Genomic_DNA"/>
</dbReference>
<evidence type="ECO:0008006" key="3">
    <source>
        <dbReference type="Google" id="ProtNLM"/>
    </source>
</evidence>
<proteinExistence type="predicted"/>
<dbReference type="Proteomes" id="UP000054771">
    <property type="component" value="Unassembled WGS sequence"/>
</dbReference>
<dbReference type="OrthoDB" id="416253at2759"/>
<accession>A0A0U5C1R1</accession>
<dbReference type="AlphaFoldDB" id="A0A0U5C1R1"/>
<gene>
    <name evidence="1" type="ORF">ASPCAL00880</name>
</gene>
<name>A0A0U5C1R1_ASPCI</name>
<organism evidence="1 2">
    <name type="scientific">Aspergillus calidoustus</name>
    <dbReference type="NCBI Taxonomy" id="454130"/>
    <lineage>
        <taxon>Eukaryota</taxon>
        <taxon>Fungi</taxon>
        <taxon>Dikarya</taxon>
        <taxon>Ascomycota</taxon>
        <taxon>Pezizomycotina</taxon>
        <taxon>Eurotiomycetes</taxon>
        <taxon>Eurotiomycetidae</taxon>
        <taxon>Eurotiales</taxon>
        <taxon>Aspergillaceae</taxon>
        <taxon>Aspergillus</taxon>
        <taxon>Aspergillus subgen. Nidulantes</taxon>
    </lineage>
</organism>
<dbReference type="STRING" id="454130.A0A0U5C1R1"/>
<sequence length="178" mass="19997">MECITALAAKGVAVLKEKPVAMEEYDWMLNFLVPIGIAFQKRFEPHFLHFRSLFPLVGRVAAVEASLALNITNLEETWRALWGWGYGGPRMPHARHPRVVIWAADFGYGAPSLICHVRLSRVAHRSSQYISVSGTDGTLTLDGHEITQYDTQGRETLNVKHQPTNKQVIHSMAQEFGD</sequence>
<evidence type="ECO:0000313" key="2">
    <source>
        <dbReference type="Proteomes" id="UP000054771"/>
    </source>
</evidence>
<evidence type="ECO:0000313" key="1">
    <source>
        <dbReference type="EMBL" id="CEL01292.1"/>
    </source>
</evidence>
<protein>
    <recommendedName>
        <fullName evidence="3">Gfo/Idh/MocA-like oxidoreductase N-terminal domain-containing protein</fullName>
    </recommendedName>
</protein>
<reference evidence="2" key="1">
    <citation type="journal article" date="2016" name="Genome Announc.">
        <title>Draft genome sequences of fungus Aspergillus calidoustus.</title>
        <authorList>
            <person name="Horn F."/>
            <person name="Linde J."/>
            <person name="Mattern D.J."/>
            <person name="Walther G."/>
            <person name="Guthke R."/>
            <person name="Scherlach K."/>
            <person name="Martin K."/>
            <person name="Brakhage A.A."/>
            <person name="Petzke L."/>
            <person name="Valiante V."/>
        </authorList>
    </citation>
    <scope>NUCLEOTIDE SEQUENCE [LARGE SCALE GENOMIC DNA]</scope>
    <source>
        <strain evidence="2">SF006504</strain>
    </source>
</reference>